<accession>A0ABY4SUL5</accession>
<dbReference type="RefSeq" id="WP_250202470.1">
    <property type="nucleotide sequence ID" value="NZ_CP097649.1"/>
</dbReference>
<gene>
    <name evidence="1" type="ORF">M8231_06360</name>
</gene>
<name>A0ABY4SUL5_9CAUL</name>
<evidence type="ECO:0000313" key="1">
    <source>
        <dbReference type="EMBL" id="URI16593.1"/>
    </source>
</evidence>
<dbReference type="InterPro" id="IPR029062">
    <property type="entry name" value="Class_I_gatase-like"/>
</dbReference>
<dbReference type="EMBL" id="CP097649">
    <property type="protein sequence ID" value="URI16593.1"/>
    <property type="molecule type" value="Genomic_DNA"/>
</dbReference>
<reference evidence="1" key="1">
    <citation type="submission" date="2022-05" db="EMBL/GenBank/DDBJ databases">
        <title>Brevundimonas albigilva TT17 genome sequence.</title>
        <authorList>
            <person name="Lee K."/>
            <person name="Son H."/>
        </authorList>
    </citation>
    <scope>NUCLEOTIDE SEQUENCE</scope>
    <source>
        <strain evidence="1">TT17</strain>
    </source>
</reference>
<dbReference type="SUPFAM" id="SSF52317">
    <property type="entry name" value="Class I glutamine amidotransferase-like"/>
    <property type="match status" value="1"/>
</dbReference>
<evidence type="ECO:0000313" key="2">
    <source>
        <dbReference type="Proteomes" id="UP001055429"/>
    </source>
</evidence>
<dbReference type="Gene3D" id="3.40.50.880">
    <property type="match status" value="1"/>
</dbReference>
<organism evidence="1 2">
    <name type="scientific">Brevundimonas albigilva</name>
    <dbReference type="NCBI Taxonomy" id="1312364"/>
    <lineage>
        <taxon>Bacteria</taxon>
        <taxon>Pseudomonadati</taxon>
        <taxon>Pseudomonadota</taxon>
        <taxon>Alphaproteobacteria</taxon>
        <taxon>Caulobacterales</taxon>
        <taxon>Caulobacteraceae</taxon>
        <taxon>Brevundimonas</taxon>
    </lineage>
</organism>
<dbReference type="Proteomes" id="UP001055429">
    <property type="component" value="Chromosome"/>
</dbReference>
<keyword evidence="2" id="KW-1185">Reference proteome</keyword>
<evidence type="ECO:0008006" key="3">
    <source>
        <dbReference type="Google" id="ProtNLM"/>
    </source>
</evidence>
<protein>
    <recommendedName>
        <fullName evidence="3">DJ-1/PfpI domain-containing protein</fullName>
    </recommendedName>
</protein>
<sequence length="163" mass="16431">MYAQRKSSAAPRRNGYNRPVPTRLRMGLVMRRGMDFGELGDVEGALRAEGVGLAPISTGDASLSAGGVTVLATATAEDIADGRVKGLVVPGGAADEAGLAAVRSLIDLARANSVPVIAFADGVALAAERFGVPADAPAAVFRDGDVVEMSDRAALTPAVGGIS</sequence>
<proteinExistence type="predicted"/>